<feature type="transmembrane region" description="Helical" evidence="3">
    <location>
        <begin position="24"/>
        <end position="41"/>
    </location>
</feature>
<dbReference type="Proteomes" id="UP000295310">
    <property type="component" value="Unassembled WGS sequence"/>
</dbReference>
<evidence type="ECO:0000313" key="6">
    <source>
        <dbReference type="EMBL" id="TDL99028.1"/>
    </source>
</evidence>
<accession>A0A4R6BGS0</accession>
<evidence type="ECO:0000259" key="4">
    <source>
        <dbReference type="Pfam" id="PF01757"/>
    </source>
</evidence>
<dbReference type="OrthoDB" id="9796461at2"/>
<dbReference type="PANTHER" id="PTHR23028">
    <property type="entry name" value="ACETYLTRANSFERASE"/>
    <property type="match status" value="1"/>
</dbReference>
<keyword evidence="3" id="KW-1133">Transmembrane helix</keyword>
<dbReference type="GO" id="GO:0016020">
    <property type="term" value="C:membrane"/>
    <property type="evidence" value="ECO:0007669"/>
    <property type="project" value="TreeGrafter"/>
</dbReference>
<feature type="transmembrane region" description="Helical" evidence="3">
    <location>
        <begin position="47"/>
        <end position="65"/>
    </location>
</feature>
<dbReference type="InterPro" id="IPR050879">
    <property type="entry name" value="Acyltransferase_3"/>
</dbReference>
<protein>
    <submittedName>
        <fullName evidence="6">Acyltransferase</fullName>
    </submittedName>
</protein>
<dbReference type="GO" id="GO:0009103">
    <property type="term" value="P:lipopolysaccharide biosynthetic process"/>
    <property type="evidence" value="ECO:0007669"/>
    <property type="project" value="TreeGrafter"/>
</dbReference>
<feature type="transmembrane region" description="Helical" evidence="3">
    <location>
        <begin position="239"/>
        <end position="259"/>
    </location>
</feature>
<feature type="transmembrane region" description="Helical" evidence="3">
    <location>
        <begin position="184"/>
        <end position="204"/>
    </location>
</feature>
<sequence>MCTEGDQRLVEAVKQNKKFRPEIEGLRVVAALLVAVYHIWLGKVSGGVDVFFVVSGFLITTSLLSKVRRTGTVNFFDFIFGLLRRLVPAAFFVLFTVIILSYFFLPEVQWTQTIKEIFASAFYYENWQLAFTATDYLDHTNAKSPVQHYWAMSIQGQFYIIWFLMIWLAIWCAKWMKTSVKKPLFILFLILFAVSFVFSVYLTAINQPWAYFDTRTRVWEFALGGLICLLLTRSKLPHILAGILGWLGLLMLISCGLLLNVSSLFPGYVALWPTLAAVFILISGENPSKFGVEKLLGTSWMVKLGALSYGFYLWHWVVLTFYHVLKEVKHVPLTDGLLIIAGSLLLSWLTTRFVEQPLRKVKFPNKSVRTALLLGSLLAIVAGSNAFWLYQMNSDQAADQKLIGSDDYPGARVVEMDSVPKKDYLPEAEAIKNDKAAPYTDGCHVAAGDPVVKVCEYGVTEDYDYTVALVGSSHATHWQPALVKMAEKNKIRVLNITKSGCRLSTYKAKDPSCIVWNKNVVNKIAAEKPDMVFANADIGYWNVHEVEKGYIEQFEALNKKGIEVFGVRDTPYFRKDVPTCVNHYGADSPRCQTKREELFPEPSDWSKLKNPPENMHVFDYTDFFCNEEVCKPVIGNVMAYVDKGHISKSYMETLSPYIEKDLMPLLEKVKEKRSS</sequence>
<keyword evidence="6" id="KW-0012">Acyltransferase</keyword>
<dbReference type="Pfam" id="PF19040">
    <property type="entry name" value="SGNH"/>
    <property type="match status" value="1"/>
</dbReference>
<evidence type="ECO:0000259" key="5">
    <source>
        <dbReference type="Pfam" id="PF19040"/>
    </source>
</evidence>
<evidence type="ECO:0000313" key="7">
    <source>
        <dbReference type="Proteomes" id="UP000295310"/>
    </source>
</evidence>
<dbReference type="EMBL" id="SCWA01000001">
    <property type="protein sequence ID" value="TDL99028.1"/>
    <property type="molecule type" value="Genomic_DNA"/>
</dbReference>
<proteinExistence type="inferred from homology"/>
<evidence type="ECO:0000256" key="1">
    <source>
        <dbReference type="ARBA" id="ARBA00004370"/>
    </source>
</evidence>
<comment type="subcellular location">
    <subcellularLocation>
        <location evidence="1">Membrane</location>
    </subcellularLocation>
</comment>
<dbReference type="GO" id="GO:0016747">
    <property type="term" value="F:acyltransferase activity, transferring groups other than amino-acyl groups"/>
    <property type="evidence" value="ECO:0007669"/>
    <property type="project" value="InterPro"/>
</dbReference>
<feature type="transmembrane region" description="Helical" evidence="3">
    <location>
        <begin position="149"/>
        <end position="172"/>
    </location>
</feature>
<dbReference type="InterPro" id="IPR002656">
    <property type="entry name" value="Acyl_transf_3_dom"/>
</dbReference>
<feature type="transmembrane region" description="Helical" evidence="3">
    <location>
        <begin position="216"/>
        <end position="232"/>
    </location>
</feature>
<comment type="caution">
    <text evidence="6">The sequence shown here is derived from an EMBL/GenBank/DDBJ whole genome shotgun (WGS) entry which is preliminary data.</text>
</comment>
<keyword evidence="3" id="KW-0812">Transmembrane</keyword>
<dbReference type="PANTHER" id="PTHR23028:SF53">
    <property type="entry name" value="ACYL_TRANSF_3 DOMAIN-CONTAINING PROTEIN"/>
    <property type="match status" value="1"/>
</dbReference>
<name>A0A4R6BGS0_9STAP</name>
<feature type="transmembrane region" description="Helical" evidence="3">
    <location>
        <begin position="86"/>
        <end position="105"/>
    </location>
</feature>
<keyword evidence="7" id="KW-1185">Reference proteome</keyword>
<feature type="domain" description="Acyltransferase 3" evidence="4">
    <location>
        <begin position="22"/>
        <end position="351"/>
    </location>
</feature>
<comment type="similarity">
    <text evidence="2">Belongs to the acyltransferase 3 family.</text>
</comment>
<dbReference type="Pfam" id="PF01757">
    <property type="entry name" value="Acyl_transf_3"/>
    <property type="match status" value="1"/>
</dbReference>
<gene>
    <name evidence="6" type="ORF">ERX27_00875</name>
</gene>
<feature type="transmembrane region" description="Helical" evidence="3">
    <location>
        <begin position="371"/>
        <end position="390"/>
    </location>
</feature>
<organism evidence="6 7">
    <name type="scientific">Macrococcus brunensis</name>
    <dbReference type="NCBI Taxonomy" id="198483"/>
    <lineage>
        <taxon>Bacteria</taxon>
        <taxon>Bacillati</taxon>
        <taxon>Bacillota</taxon>
        <taxon>Bacilli</taxon>
        <taxon>Bacillales</taxon>
        <taxon>Staphylococcaceae</taxon>
        <taxon>Macrococcus</taxon>
    </lineage>
</organism>
<reference evidence="6 7" key="1">
    <citation type="submission" date="2019-01" db="EMBL/GenBank/DDBJ databases">
        <title>Draft genome sequences of the type strains of six Macrococcus species.</title>
        <authorList>
            <person name="Mazhar S."/>
            <person name="Altermann E."/>
            <person name="Hill C."/>
            <person name="Mcauliffe O."/>
        </authorList>
    </citation>
    <scope>NUCLEOTIDE SEQUENCE [LARGE SCALE GENOMIC DNA]</scope>
    <source>
        <strain evidence="6 7">CCM4811</strain>
    </source>
</reference>
<keyword evidence="3" id="KW-0472">Membrane</keyword>
<evidence type="ECO:0000256" key="2">
    <source>
        <dbReference type="ARBA" id="ARBA00007400"/>
    </source>
</evidence>
<dbReference type="InterPro" id="IPR043968">
    <property type="entry name" value="SGNH"/>
</dbReference>
<feature type="transmembrane region" description="Helical" evidence="3">
    <location>
        <begin position="265"/>
        <end position="283"/>
    </location>
</feature>
<keyword evidence="6" id="KW-0808">Transferase</keyword>
<feature type="domain" description="SGNH" evidence="5">
    <location>
        <begin position="443"/>
        <end position="659"/>
    </location>
</feature>
<evidence type="ECO:0000256" key="3">
    <source>
        <dbReference type="SAM" id="Phobius"/>
    </source>
</evidence>
<feature type="transmembrane region" description="Helical" evidence="3">
    <location>
        <begin position="331"/>
        <end position="350"/>
    </location>
</feature>
<dbReference type="AlphaFoldDB" id="A0A4R6BGS0"/>
<feature type="transmembrane region" description="Helical" evidence="3">
    <location>
        <begin position="304"/>
        <end position="325"/>
    </location>
</feature>